<organism evidence="1 2">
    <name type="scientific">[Clostridium] polysaccharolyticum</name>
    <dbReference type="NCBI Taxonomy" id="29364"/>
    <lineage>
        <taxon>Bacteria</taxon>
        <taxon>Bacillati</taxon>
        <taxon>Bacillota</taxon>
        <taxon>Clostridia</taxon>
        <taxon>Lachnospirales</taxon>
        <taxon>Lachnospiraceae</taxon>
    </lineage>
</organism>
<evidence type="ECO:0000313" key="2">
    <source>
        <dbReference type="Proteomes" id="UP000199800"/>
    </source>
</evidence>
<protein>
    <submittedName>
        <fullName evidence="1">Uncharacterized protein</fullName>
    </submittedName>
</protein>
<keyword evidence="2" id="KW-1185">Reference proteome</keyword>
<dbReference type="STRING" id="29364.SAMN04487772_1237"/>
<dbReference type="RefSeq" id="WP_143066383.1">
    <property type="nucleotide sequence ID" value="NZ_FOHN01000023.1"/>
</dbReference>
<dbReference type="AlphaFoldDB" id="A0A1I0EMW7"/>
<name>A0A1I0EMW7_9FIRM</name>
<reference evidence="1 2" key="1">
    <citation type="submission" date="2016-10" db="EMBL/GenBank/DDBJ databases">
        <authorList>
            <person name="de Groot N.N."/>
        </authorList>
    </citation>
    <scope>NUCLEOTIDE SEQUENCE [LARGE SCALE GENOMIC DNA]</scope>
    <source>
        <strain evidence="1 2">DSM 1801</strain>
    </source>
</reference>
<sequence>MLELDHIDKREVVDMGDFEKLEKDGAVMVLDKLELIEHWNNPVMVLMPSKEEYFIDGDLEICLSADSFAKCIHEIPGEQKLLYSEIPMVVAIRIVCKNECKGMRIHGFEEGEVYLTKEELSTLEETADLIHLFQALKVKQITKKRVCQLLQNRMFYMLGEMPTAATQDEDIFHMDIVLVKGEEYQAVKLYTTKERAEKYNVRNFNIHGYTFKELGNMFRKNYGLMIEAEQGFATVFGPEEI</sequence>
<accession>A0A1I0EMW7</accession>
<dbReference type="Proteomes" id="UP000199800">
    <property type="component" value="Unassembled WGS sequence"/>
</dbReference>
<dbReference type="EMBL" id="FOHN01000023">
    <property type="protein sequence ID" value="SET46603.1"/>
    <property type="molecule type" value="Genomic_DNA"/>
</dbReference>
<gene>
    <name evidence="1" type="ORF">SAMN04487772_1237</name>
</gene>
<proteinExistence type="predicted"/>
<evidence type="ECO:0000313" key="1">
    <source>
        <dbReference type="EMBL" id="SET46603.1"/>
    </source>
</evidence>